<organism evidence="5 6">
    <name type="scientific">Paramicrobacterium agarici</name>
    <dbReference type="NCBI Taxonomy" id="630514"/>
    <lineage>
        <taxon>Bacteria</taxon>
        <taxon>Bacillati</taxon>
        <taxon>Actinomycetota</taxon>
        <taxon>Actinomycetes</taxon>
        <taxon>Micrococcales</taxon>
        <taxon>Microbacteriaceae</taxon>
        <taxon>Paramicrobacterium</taxon>
    </lineage>
</organism>
<dbReference type="PRINTS" id="PR00598">
    <property type="entry name" value="HTHMARR"/>
</dbReference>
<proteinExistence type="predicted"/>
<keyword evidence="6" id="KW-1185">Reference proteome</keyword>
<dbReference type="GO" id="GO:0003700">
    <property type="term" value="F:DNA-binding transcription factor activity"/>
    <property type="evidence" value="ECO:0007669"/>
    <property type="project" value="InterPro"/>
</dbReference>
<comment type="caution">
    <text evidence="5">The sequence shown here is derived from an EMBL/GenBank/DDBJ whole genome shotgun (WGS) entry which is preliminary data.</text>
</comment>
<dbReference type="PANTHER" id="PTHR42756">
    <property type="entry name" value="TRANSCRIPTIONAL REGULATOR, MARR"/>
    <property type="match status" value="1"/>
</dbReference>
<dbReference type="Pfam" id="PF01047">
    <property type="entry name" value="MarR"/>
    <property type="match status" value="1"/>
</dbReference>
<accession>A0A2A9DSJ2</accession>
<gene>
    <name evidence="5" type="ORF">ATJ78_0461</name>
</gene>
<sequence length="170" mass="18446">MSAPADESPDDVRAVTLALRHLVKSGEEFRLARALQLHLGRNDLAALTALCEEEPLTPRDLARRMEMTSGTITPLLDRVERAGYVTRNSNPDDRRSLLIALTEAGRQAVEWVNEEFDTAINDVIATMSKSGTEELASTLEHLSVALEERIAEPAVAVPPAVDPSSGPHAV</sequence>
<evidence type="ECO:0000313" key="5">
    <source>
        <dbReference type="EMBL" id="PFG29554.1"/>
    </source>
</evidence>
<evidence type="ECO:0000256" key="1">
    <source>
        <dbReference type="ARBA" id="ARBA00023015"/>
    </source>
</evidence>
<keyword evidence="1" id="KW-0805">Transcription regulation</keyword>
<evidence type="ECO:0000313" key="6">
    <source>
        <dbReference type="Proteomes" id="UP000221369"/>
    </source>
</evidence>
<reference evidence="5 6" key="1">
    <citation type="submission" date="2017-10" db="EMBL/GenBank/DDBJ databases">
        <title>Sequencing the genomes of 1000 actinobacteria strains.</title>
        <authorList>
            <person name="Klenk H.-P."/>
        </authorList>
    </citation>
    <scope>NUCLEOTIDE SEQUENCE [LARGE SCALE GENOMIC DNA]</scope>
    <source>
        <strain evidence="5 6">DSM 21798</strain>
    </source>
</reference>
<keyword evidence="2" id="KW-0238">DNA-binding</keyword>
<evidence type="ECO:0000256" key="2">
    <source>
        <dbReference type="ARBA" id="ARBA00023125"/>
    </source>
</evidence>
<dbReference type="PROSITE" id="PS50995">
    <property type="entry name" value="HTH_MARR_2"/>
    <property type="match status" value="1"/>
</dbReference>
<dbReference type="GO" id="GO:0003677">
    <property type="term" value="F:DNA binding"/>
    <property type="evidence" value="ECO:0007669"/>
    <property type="project" value="UniProtKB-KW"/>
</dbReference>
<dbReference type="OrthoDB" id="162531at2"/>
<dbReference type="SUPFAM" id="SSF46785">
    <property type="entry name" value="Winged helix' DNA-binding domain"/>
    <property type="match status" value="1"/>
</dbReference>
<dbReference type="PANTHER" id="PTHR42756:SF1">
    <property type="entry name" value="TRANSCRIPTIONAL REPRESSOR OF EMRAB OPERON"/>
    <property type="match status" value="1"/>
</dbReference>
<protein>
    <submittedName>
        <fullName evidence="5">MarR family transcriptional regulator</fullName>
    </submittedName>
</protein>
<keyword evidence="3" id="KW-0804">Transcription</keyword>
<dbReference type="AlphaFoldDB" id="A0A2A9DSJ2"/>
<dbReference type="EMBL" id="PDJE01000001">
    <property type="protein sequence ID" value="PFG29554.1"/>
    <property type="molecule type" value="Genomic_DNA"/>
</dbReference>
<dbReference type="RefSeq" id="WP_098406116.1">
    <property type="nucleotide sequence ID" value="NZ_PDJE01000001.1"/>
</dbReference>
<evidence type="ECO:0000259" key="4">
    <source>
        <dbReference type="PROSITE" id="PS50995"/>
    </source>
</evidence>
<dbReference type="Gene3D" id="1.10.10.10">
    <property type="entry name" value="Winged helix-like DNA-binding domain superfamily/Winged helix DNA-binding domain"/>
    <property type="match status" value="1"/>
</dbReference>
<name>A0A2A9DSJ2_9MICO</name>
<feature type="domain" description="HTH marR-type" evidence="4">
    <location>
        <begin position="8"/>
        <end position="144"/>
    </location>
</feature>
<dbReference type="InterPro" id="IPR036388">
    <property type="entry name" value="WH-like_DNA-bd_sf"/>
</dbReference>
<dbReference type="Proteomes" id="UP000221369">
    <property type="component" value="Unassembled WGS sequence"/>
</dbReference>
<dbReference type="InterPro" id="IPR036390">
    <property type="entry name" value="WH_DNA-bd_sf"/>
</dbReference>
<dbReference type="InterPro" id="IPR000835">
    <property type="entry name" value="HTH_MarR-typ"/>
</dbReference>
<dbReference type="SMART" id="SM00347">
    <property type="entry name" value="HTH_MARR"/>
    <property type="match status" value="1"/>
</dbReference>
<evidence type="ECO:0000256" key="3">
    <source>
        <dbReference type="ARBA" id="ARBA00023163"/>
    </source>
</evidence>